<dbReference type="Proteomes" id="UP000660339">
    <property type="component" value="Unassembled WGS sequence"/>
</dbReference>
<proteinExistence type="predicted"/>
<dbReference type="PIRSF" id="PIRSF006487">
    <property type="entry name" value="GcvT"/>
    <property type="match status" value="1"/>
</dbReference>
<keyword evidence="4" id="KW-1185">Reference proteome</keyword>
<gene>
    <name evidence="3" type="primary">gcvT_3</name>
    <name evidence="3" type="ORF">Cme02nite_28750</name>
</gene>
<protein>
    <submittedName>
        <fullName evidence="3">Aminomethyltransferase</fullName>
    </submittedName>
</protein>
<feature type="domain" description="GCVT N-terminal" evidence="2">
    <location>
        <begin position="56"/>
        <end position="282"/>
    </location>
</feature>
<dbReference type="PANTHER" id="PTHR43757:SF2">
    <property type="entry name" value="AMINOMETHYLTRANSFERASE, MITOCHONDRIAL"/>
    <property type="match status" value="1"/>
</dbReference>
<evidence type="ECO:0000313" key="4">
    <source>
        <dbReference type="Proteomes" id="UP000660339"/>
    </source>
</evidence>
<evidence type="ECO:0000313" key="3">
    <source>
        <dbReference type="EMBL" id="GIG14543.1"/>
    </source>
</evidence>
<evidence type="ECO:0000256" key="1">
    <source>
        <dbReference type="PIRSR" id="PIRSR006487-1"/>
    </source>
</evidence>
<dbReference type="SUPFAM" id="SSF101790">
    <property type="entry name" value="Aminomethyltransferase beta-barrel domain"/>
    <property type="match status" value="1"/>
</dbReference>
<dbReference type="SUPFAM" id="SSF103025">
    <property type="entry name" value="Folate-binding domain"/>
    <property type="match status" value="1"/>
</dbReference>
<evidence type="ECO:0000259" key="2">
    <source>
        <dbReference type="Pfam" id="PF01571"/>
    </source>
</evidence>
<feature type="binding site" evidence="1">
    <location>
        <position position="217"/>
    </location>
    <ligand>
        <name>substrate</name>
    </ligand>
</feature>
<comment type="caution">
    <text evidence="3">The sequence shown here is derived from an EMBL/GenBank/DDBJ whole genome shotgun (WGS) entry which is preliminary data.</text>
</comment>
<name>A0A8J3L508_9ACTN</name>
<dbReference type="InterPro" id="IPR028896">
    <property type="entry name" value="GcvT/YgfZ/DmdA"/>
</dbReference>
<dbReference type="PANTHER" id="PTHR43757">
    <property type="entry name" value="AMINOMETHYLTRANSFERASE"/>
    <property type="match status" value="1"/>
</dbReference>
<dbReference type="InterPro" id="IPR006222">
    <property type="entry name" value="GCVT_N"/>
</dbReference>
<dbReference type="Gene3D" id="3.30.1360.120">
    <property type="entry name" value="Probable tRNA modification gtpase trme, domain 1"/>
    <property type="match status" value="1"/>
</dbReference>
<dbReference type="AlphaFoldDB" id="A0A8J3L508"/>
<dbReference type="Pfam" id="PF01571">
    <property type="entry name" value="GCV_T"/>
    <property type="match status" value="1"/>
</dbReference>
<dbReference type="EMBL" id="BONJ01000014">
    <property type="protein sequence ID" value="GIG14543.1"/>
    <property type="molecule type" value="Genomic_DNA"/>
</dbReference>
<dbReference type="RefSeq" id="WP_166377889.1">
    <property type="nucleotide sequence ID" value="NZ_BAAATT010000007.1"/>
</dbReference>
<accession>A0A8J3L508</accession>
<dbReference type="InterPro" id="IPR029043">
    <property type="entry name" value="GcvT/YgfZ_C"/>
</dbReference>
<dbReference type="InterPro" id="IPR027266">
    <property type="entry name" value="TrmE/GcvT-like"/>
</dbReference>
<reference evidence="3" key="1">
    <citation type="submission" date="2021-01" db="EMBL/GenBank/DDBJ databases">
        <title>Whole genome shotgun sequence of Catellatospora methionotrophica NBRC 14553.</title>
        <authorList>
            <person name="Komaki H."/>
            <person name="Tamura T."/>
        </authorList>
    </citation>
    <scope>NUCLEOTIDE SEQUENCE</scope>
    <source>
        <strain evidence="3">NBRC 14553</strain>
    </source>
</reference>
<organism evidence="3 4">
    <name type="scientific">Catellatospora methionotrophica</name>
    <dbReference type="NCBI Taxonomy" id="121620"/>
    <lineage>
        <taxon>Bacteria</taxon>
        <taxon>Bacillati</taxon>
        <taxon>Actinomycetota</taxon>
        <taxon>Actinomycetes</taxon>
        <taxon>Micromonosporales</taxon>
        <taxon>Micromonosporaceae</taxon>
        <taxon>Catellatospora</taxon>
    </lineage>
</organism>
<sequence>MLPPAHPALLARPSVLRRSDPGDAFAVIARRYGEPTGYCVLGGNVAAVSSWTGLSFADQYQAVTAGAGVFPCGGMYYLSLTGPHAADVLNLLSPRRFDRLEVGQATFAIFTTPEGTVDTEGVVLRVGPDAFQVSIGGETNPPTWLYDALERHPGTVAQEADLSSFNIKGPRRMEAMARLLSETHAARLATLGTFRGMPVRTRWGADAWVVRTVIGVELWASAEVTHEAWQAMTAEPAVFTPCGWDLLATYRLECPDFAFYLCPLDIHRGTYLFDAGLGHVVSPERTGEYVGRQALSDPARWGGRLWIGGLRAADPDAGRRRIGEPLPALPTGGPAGYVTSAGHSPRAGRELCFAHLDVAVRPGDTVGFADGTTWQVVPLPIQPPAP</sequence>